<reference evidence="2" key="1">
    <citation type="submission" date="2021-01" db="EMBL/GenBank/DDBJ databases">
        <authorList>
            <person name="Corre E."/>
            <person name="Pelletier E."/>
            <person name="Niang G."/>
            <person name="Scheremetjew M."/>
            <person name="Finn R."/>
            <person name="Kale V."/>
            <person name="Holt S."/>
            <person name="Cochrane G."/>
            <person name="Meng A."/>
            <person name="Brown T."/>
            <person name="Cohen L."/>
        </authorList>
    </citation>
    <scope>NUCLEOTIDE SEQUENCE</scope>
    <source>
        <strain evidence="2">CCMP722</strain>
    </source>
</reference>
<dbReference type="EMBL" id="HBFA01019032">
    <property type="protein sequence ID" value="CAD8668891.1"/>
    <property type="molecule type" value="Transcribed_RNA"/>
</dbReference>
<accession>A0A7S0R6U8</accession>
<proteinExistence type="predicted"/>
<organism evidence="2">
    <name type="scientific">Pyramimonas obovata</name>
    <dbReference type="NCBI Taxonomy" id="1411642"/>
    <lineage>
        <taxon>Eukaryota</taxon>
        <taxon>Viridiplantae</taxon>
        <taxon>Chlorophyta</taxon>
        <taxon>Pyramimonadophyceae</taxon>
        <taxon>Pyramimonadales</taxon>
        <taxon>Pyramimonadaceae</taxon>
        <taxon>Pyramimonas</taxon>
        <taxon>Pyramimonas incertae sedis</taxon>
    </lineage>
</organism>
<protein>
    <submittedName>
        <fullName evidence="2">Uncharacterized protein</fullName>
    </submittedName>
</protein>
<evidence type="ECO:0000313" key="2">
    <source>
        <dbReference type="EMBL" id="CAD8668891.1"/>
    </source>
</evidence>
<feature type="region of interest" description="Disordered" evidence="1">
    <location>
        <begin position="1"/>
        <end position="41"/>
    </location>
</feature>
<gene>
    <name evidence="2" type="ORF">POBO1169_LOCUS9748</name>
</gene>
<name>A0A7S0R6U8_9CHLO</name>
<sequence length="235" mass="25090">MSGASSSRGAMSSGTDQPLERRGPPQQVNDMGSGVEGPPSTDEILAAAAGIGGRLAGHDGRYEKLIGPEGDEAWGDFLVGTIQLIWAAQPSYLNSEGSFVQCLDRKELLHLHVMYLNLVQSKGSPTETMTWASQETGEGGHDLLGHFPWLKAQEVNPSNKGAANYMSTFKVTVAVLRKAMEELPFPDSGPVARWRQRKHATVVLELLASFGLSDEAPVHMPYLGACSGILCGALS</sequence>
<dbReference type="AlphaFoldDB" id="A0A7S0R6U8"/>
<evidence type="ECO:0000256" key="1">
    <source>
        <dbReference type="SAM" id="MobiDB-lite"/>
    </source>
</evidence>
<feature type="compositionally biased region" description="Low complexity" evidence="1">
    <location>
        <begin position="1"/>
        <end position="14"/>
    </location>
</feature>